<dbReference type="GO" id="GO:0005737">
    <property type="term" value="C:cytoplasm"/>
    <property type="evidence" value="ECO:0007669"/>
    <property type="project" value="TreeGrafter"/>
</dbReference>
<dbReference type="PROSITE" id="PS00865">
    <property type="entry name" value="UBIQUITIN_ACTIVAT_2"/>
    <property type="match status" value="1"/>
</dbReference>
<dbReference type="EMBL" id="HBGS01010290">
    <property type="protein sequence ID" value="CAD9385928.1"/>
    <property type="molecule type" value="Transcribed_RNA"/>
</dbReference>
<accession>A0A7S2B3Z9</accession>
<dbReference type="AlphaFoldDB" id="A0A7S2B3Z9"/>
<comment type="pathway">
    <text evidence="1">Protein modification; protein ubiquitination.</text>
</comment>
<dbReference type="GO" id="GO:0005524">
    <property type="term" value="F:ATP binding"/>
    <property type="evidence" value="ECO:0007669"/>
    <property type="project" value="UniProtKB-KW"/>
</dbReference>
<evidence type="ECO:0000256" key="1">
    <source>
        <dbReference type="ARBA" id="ARBA00004906"/>
    </source>
</evidence>
<dbReference type="PANTHER" id="PTHR10953:SF4">
    <property type="entry name" value="UBIQUITIN-ACTIVATING ENZYME E1 C-TERMINAL DOMAIN-CONTAINING PROTEIN"/>
    <property type="match status" value="1"/>
</dbReference>
<dbReference type="InterPro" id="IPR018965">
    <property type="entry name" value="Ub-activating_enz_E1_C"/>
</dbReference>
<evidence type="ECO:0000256" key="7">
    <source>
        <dbReference type="PROSITE-ProRule" id="PRU10132"/>
    </source>
</evidence>
<dbReference type="GO" id="GO:0004839">
    <property type="term" value="F:ubiquitin activating enzyme activity"/>
    <property type="evidence" value="ECO:0007669"/>
    <property type="project" value="TreeGrafter"/>
</dbReference>
<sequence length="563" mass="63745">MVHITDMDTIEKSNLSRQFLFRANNIGGLKSRCAADAVQHINPAMNITAYESRVGSDTQELFNDRFFESLDGVCNALDNVEARLYMDGRCLFYQKPLLESGTLGTKGNTQVVVPHLTEHYGASRDPPEKSIPVCTLKNFPNQIEHTLQWARDWFEGEFKQTPDDTNQYLTCADFAQTITQNSKIETFQRVAQSLVDERPITMDDCIVWARLRFEQCFNNSIRQLLHNFPADQVTTTGQQFWSGSKRQPVPLEFDPVDPVHLGYIKAAANLRASNYGISGTWEDTYFVRVVSNVQVPHFVPKDGMKISANEKEEEESKNQSVDTMDTEAMCQHILSRIPPPKALAGFHVTPIDFDKDVDNHMLFVTACSNLRARNYQIPEADMHRSRLIAGKIIPAIATTTALVTGLVCIELYKVVQKKPLEAFKNSFVNLAIPLFALSEPIPPAKTLAKITKEGRPFEWHFSAWDSFDVRLGNLTLKELVDHLQDDYGLEVTMLSHGVSILWSFFLNQKKSKARMKMSMTDLVLEVTKSKIPDGQKYLCCEVMCSTDEEDEVDVPSLRIILES</sequence>
<evidence type="ECO:0000256" key="2">
    <source>
        <dbReference type="ARBA" id="ARBA00005673"/>
    </source>
</evidence>
<keyword evidence="6" id="KW-0067">ATP-binding</keyword>
<dbReference type="GO" id="GO:0006511">
    <property type="term" value="P:ubiquitin-dependent protein catabolic process"/>
    <property type="evidence" value="ECO:0007669"/>
    <property type="project" value="TreeGrafter"/>
</dbReference>
<gene>
    <name evidence="9" type="ORF">DSPE1174_LOCUS5435</name>
</gene>
<dbReference type="SUPFAM" id="SSF69572">
    <property type="entry name" value="Activating enzymes of the ubiquitin-like proteins"/>
    <property type="match status" value="1"/>
</dbReference>
<dbReference type="Gene3D" id="3.10.290.60">
    <property type="entry name" value="Ubiquitin-activating enzyme E1, UFD domain"/>
    <property type="match status" value="1"/>
</dbReference>
<dbReference type="GO" id="GO:0005634">
    <property type="term" value="C:nucleus"/>
    <property type="evidence" value="ECO:0007669"/>
    <property type="project" value="TreeGrafter"/>
</dbReference>
<reference evidence="9" key="1">
    <citation type="submission" date="2021-01" db="EMBL/GenBank/DDBJ databases">
        <authorList>
            <person name="Corre E."/>
            <person name="Pelletier E."/>
            <person name="Niang G."/>
            <person name="Scheremetjew M."/>
            <person name="Finn R."/>
            <person name="Kale V."/>
            <person name="Holt S."/>
            <person name="Cochrane G."/>
            <person name="Meng A."/>
            <person name="Brown T."/>
            <person name="Cohen L."/>
        </authorList>
    </citation>
    <scope>NUCLEOTIDE SEQUENCE</scope>
    <source>
        <strain evidence="9">CCMP1381</strain>
    </source>
</reference>
<dbReference type="InterPro" id="IPR033127">
    <property type="entry name" value="UBQ-activ_enz_E1_Cys_AS"/>
</dbReference>
<dbReference type="FunFam" id="1.10.10.2660:FF:000001">
    <property type="entry name" value="Ubiquitin-activating enzyme E1 1"/>
    <property type="match status" value="1"/>
</dbReference>
<evidence type="ECO:0000256" key="3">
    <source>
        <dbReference type="ARBA" id="ARBA00022598"/>
    </source>
</evidence>
<dbReference type="Gene3D" id="1.10.10.2660">
    <property type="entry name" value="Ubiquitin-activating enzyme E1, SCCH domain"/>
    <property type="match status" value="1"/>
</dbReference>
<protein>
    <recommendedName>
        <fullName evidence="8">Ubiquitin-activating enzyme E1 C-terminal domain-containing protein</fullName>
    </recommendedName>
</protein>
<dbReference type="Pfam" id="PF10585">
    <property type="entry name" value="UBA_E1_SCCH"/>
    <property type="match status" value="1"/>
</dbReference>
<dbReference type="Pfam" id="PF09358">
    <property type="entry name" value="E1_UFD"/>
    <property type="match status" value="1"/>
</dbReference>
<proteinExistence type="inferred from homology"/>
<dbReference type="InterPro" id="IPR035985">
    <property type="entry name" value="Ubiquitin-activating_enz"/>
</dbReference>
<dbReference type="CDD" id="cd01490">
    <property type="entry name" value="Ube1_repeat2"/>
    <property type="match status" value="1"/>
</dbReference>
<feature type="active site" description="Glycyl thioester intermediate" evidence="7">
    <location>
        <position position="134"/>
    </location>
</feature>
<evidence type="ECO:0000256" key="4">
    <source>
        <dbReference type="ARBA" id="ARBA00022741"/>
    </source>
</evidence>
<evidence type="ECO:0000256" key="6">
    <source>
        <dbReference type="ARBA" id="ARBA00022840"/>
    </source>
</evidence>
<evidence type="ECO:0000259" key="8">
    <source>
        <dbReference type="SMART" id="SM00985"/>
    </source>
</evidence>
<organism evidence="9">
    <name type="scientific">Octactis speculum</name>
    <dbReference type="NCBI Taxonomy" id="3111310"/>
    <lineage>
        <taxon>Eukaryota</taxon>
        <taxon>Sar</taxon>
        <taxon>Stramenopiles</taxon>
        <taxon>Ochrophyta</taxon>
        <taxon>Dictyochophyceae</taxon>
        <taxon>Dictyochales</taxon>
        <taxon>Dictyochaceae</taxon>
        <taxon>Octactis</taxon>
    </lineage>
</organism>
<dbReference type="UniPathway" id="UPA00143"/>
<dbReference type="PANTHER" id="PTHR10953">
    <property type="entry name" value="UBIQUITIN-ACTIVATING ENZYME E1"/>
    <property type="match status" value="1"/>
</dbReference>
<dbReference type="InterPro" id="IPR000011">
    <property type="entry name" value="UBQ/SUMO-activ_enz_E1-like"/>
</dbReference>
<dbReference type="Gene3D" id="3.40.50.720">
    <property type="entry name" value="NAD(P)-binding Rossmann-like Domain"/>
    <property type="match status" value="1"/>
</dbReference>
<dbReference type="InterPro" id="IPR042063">
    <property type="entry name" value="Ubi_acti_E1_SCCH"/>
</dbReference>
<feature type="domain" description="Ubiquitin-activating enzyme E1 C-terminal" evidence="8">
    <location>
        <begin position="423"/>
        <end position="557"/>
    </location>
</feature>
<evidence type="ECO:0000313" key="9">
    <source>
        <dbReference type="EMBL" id="CAD9385928.1"/>
    </source>
</evidence>
<keyword evidence="3" id="KW-0436">Ligase</keyword>
<dbReference type="Pfam" id="PF00899">
    <property type="entry name" value="ThiF"/>
    <property type="match status" value="1"/>
</dbReference>
<keyword evidence="4" id="KW-0547">Nucleotide-binding</keyword>
<dbReference type="FunFam" id="3.10.290.60:FF:000001">
    <property type="entry name" value="Ubiquitin-activating enzyme E1 2"/>
    <property type="match status" value="1"/>
</dbReference>
<name>A0A7S2B3Z9_9STRA</name>
<dbReference type="PRINTS" id="PR01849">
    <property type="entry name" value="UBIQUITINACT"/>
</dbReference>
<evidence type="ECO:0000256" key="5">
    <source>
        <dbReference type="ARBA" id="ARBA00022786"/>
    </source>
</evidence>
<dbReference type="InterPro" id="IPR000594">
    <property type="entry name" value="ThiF_NAD_FAD-bd"/>
</dbReference>
<comment type="similarity">
    <text evidence="2">Belongs to the ubiquitin-activating E1 family.</text>
</comment>
<dbReference type="GO" id="GO:0006974">
    <property type="term" value="P:DNA damage response"/>
    <property type="evidence" value="ECO:0007669"/>
    <property type="project" value="TreeGrafter"/>
</dbReference>
<keyword evidence="5" id="KW-0833">Ubl conjugation pathway</keyword>
<dbReference type="SMART" id="SM00985">
    <property type="entry name" value="UBA_e1_C"/>
    <property type="match status" value="1"/>
</dbReference>
<dbReference type="InterPro" id="IPR019572">
    <property type="entry name" value="UBA_E1_SCCH"/>
</dbReference>
<dbReference type="InterPro" id="IPR038252">
    <property type="entry name" value="UBA_E1_C_sf"/>
</dbReference>
<dbReference type="InterPro" id="IPR045886">
    <property type="entry name" value="ThiF/MoeB/HesA"/>
</dbReference>